<evidence type="ECO:0000256" key="7">
    <source>
        <dbReference type="ARBA" id="ARBA00032129"/>
    </source>
</evidence>
<evidence type="ECO:0000256" key="6">
    <source>
        <dbReference type="ARBA" id="ARBA00032058"/>
    </source>
</evidence>
<keyword evidence="9" id="KW-1185">Reference proteome</keyword>
<dbReference type="SUPFAM" id="SSF52833">
    <property type="entry name" value="Thioredoxin-like"/>
    <property type="match status" value="1"/>
</dbReference>
<gene>
    <name evidence="8" type="ORF">DCAF_LOCUS4134</name>
</gene>
<proteinExistence type="inferred from homology"/>
<dbReference type="GO" id="GO:0005737">
    <property type="term" value="C:cytoplasm"/>
    <property type="evidence" value="ECO:0007669"/>
    <property type="project" value="UniProtKB-SubCell"/>
</dbReference>
<dbReference type="InterPro" id="IPR032801">
    <property type="entry name" value="PXL2A/B/C"/>
</dbReference>
<dbReference type="AlphaFoldDB" id="A0AAV1QZE0"/>
<name>A0AAV1QZE0_9ROSI</name>
<comment type="similarity">
    <text evidence="4">Belongs to the peroxiredoxin-like PRXL2 family. PRXL2A subfamily.</text>
</comment>
<reference evidence="8 9" key="1">
    <citation type="submission" date="2024-01" db="EMBL/GenBank/DDBJ databases">
        <authorList>
            <person name="Waweru B."/>
        </authorList>
    </citation>
    <scope>NUCLEOTIDE SEQUENCE [LARGE SCALE GENOMIC DNA]</scope>
</reference>
<dbReference type="Proteomes" id="UP001314170">
    <property type="component" value="Unassembled WGS sequence"/>
</dbReference>
<keyword evidence="3" id="KW-0676">Redox-active center</keyword>
<dbReference type="PANTHER" id="PTHR28630:SF31">
    <property type="entry name" value="PEROXIREDOXIN-LIKE 2A"/>
    <property type="match status" value="1"/>
</dbReference>
<protein>
    <recommendedName>
        <fullName evidence="5">Peroxiredoxin-like 2A</fullName>
    </recommendedName>
    <alternativeName>
        <fullName evidence="7">Peroxiredoxin-like 2 activated in M-CSF stimulated monocytes</fullName>
    </alternativeName>
    <alternativeName>
        <fullName evidence="6">Redox-regulatory protein FAM213A</fullName>
    </alternativeName>
</protein>
<comment type="subcellular location">
    <subcellularLocation>
        <location evidence="1">Cytoplasm</location>
    </subcellularLocation>
</comment>
<dbReference type="Gene3D" id="3.40.30.10">
    <property type="entry name" value="Glutaredoxin"/>
    <property type="match status" value="1"/>
</dbReference>
<evidence type="ECO:0000256" key="2">
    <source>
        <dbReference type="ARBA" id="ARBA00022490"/>
    </source>
</evidence>
<dbReference type="Pfam" id="PF13911">
    <property type="entry name" value="AhpC-TSA_2"/>
    <property type="match status" value="1"/>
</dbReference>
<evidence type="ECO:0000256" key="4">
    <source>
        <dbReference type="ARBA" id="ARBA00023787"/>
    </source>
</evidence>
<comment type="caution">
    <text evidence="8">The sequence shown here is derived from an EMBL/GenBank/DDBJ whole genome shotgun (WGS) entry which is preliminary data.</text>
</comment>
<accession>A0AAV1QZE0</accession>
<evidence type="ECO:0000313" key="8">
    <source>
        <dbReference type="EMBL" id="CAK7326434.1"/>
    </source>
</evidence>
<organism evidence="8 9">
    <name type="scientific">Dovyalis caffra</name>
    <dbReference type="NCBI Taxonomy" id="77055"/>
    <lineage>
        <taxon>Eukaryota</taxon>
        <taxon>Viridiplantae</taxon>
        <taxon>Streptophyta</taxon>
        <taxon>Embryophyta</taxon>
        <taxon>Tracheophyta</taxon>
        <taxon>Spermatophyta</taxon>
        <taxon>Magnoliopsida</taxon>
        <taxon>eudicotyledons</taxon>
        <taxon>Gunneridae</taxon>
        <taxon>Pentapetalae</taxon>
        <taxon>rosids</taxon>
        <taxon>fabids</taxon>
        <taxon>Malpighiales</taxon>
        <taxon>Salicaceae</taxon>
        <taxon>Flacourtieae</taxon>
        <taxon>Dovyalis</taxon>
    </lineage>
</organism>
<sequence>MASFSVEDFVGNGVLKHLLPMLLEDGWDDVPTLKIMNSEAKDAMNMTQQQKDALEIRSYLHDHALLQYGDKLEASGKCLPELLNLSPGDLSSQFGMKRGHLARFMDRTSACADPLLKSYAPLTARKMNSRVSLNNSKFKSYASVSSKKMQTSSSMNYDKPLEQSLADFKIKDGYIFKGIVAAGPAEPRACGCVQPPPVVDSVAPYSVVENISVQKLTPEYKIGMERLVKTKTPPMKASELWRDKPAVILCIRRPGCIMCRAEAHQLYAKKPIFDALGIRLVAVLHEHIESEVKDFWPRYWGGVVLFDRNMEFFKALGGGHLLKDKFISGFVFNPRAIANYKRAKAMEIEQNFKGEGEIKGGLFIVGREKSGIAYQFIERNFGDWAPVAEVIDICSKLQSQ</sequence>
<dbReference type="InterPro" id="IPR036249">
    <property type="entry name" value="Thioredoxin-like_sf"/>
</dbReference>
<evidence type="ECO:0000313" key="9">
    <source>
        <dbReference type="Proteomes" id="UP001314170"/>
    </source>
</evidence>
<evidence type="ECO:0000256" key="5">
    <source>
        <dbReference type="ARBA" id="ARBA00023849"/>
    </source>
</evidence>
<keyword evidence="2" id="KW-0963">Cytoplasm</keyword>
<dbReference type="EMBL" id="CAWUPB010000851">
    <property type="protein sequence ID" value="CAK7326434.1"/>
    <property type="molecule type" value="Genomic_DNA"/>
</dbReference>
<dbReference type="PANTHER" id="PTHR28630">
    <property type="match status" value="1"/>
</dbReference>
<evidence type="ECO:0000256" key="3">
    <source>
        <dbReference type="ARBA" id="ARBA00023284"/>
    </source>
</evidence>
<evidence type="ECO:0000256" key="1">
    <source>
        <dbReference type="ARBA" id="ARBA00004496"/>
    </source>
</evidence>